<organism evidence="1 2">
    <name type="scientific">Candidatus Acetatifactor stercoripullorum</name>
    <dbReference type="NCBI Taxonomy" id="2838414"/>
    <lineage>
        <taxon>Bacteria</taxon>
        <taxon>Bacillati</taxon>
        <taxon>Bacillota</taxon>
        <taxon>Clostridia</taxon>
        <taxon>Lachnospirales</taxon>
        <taxon>Lachnospiraceae</taxon>
        <taxon>Acetatifactor</taxon>
    </lineage>
</organism>
<comment type="caution">
    <text evidence="1">The sequence shown here is derived from an EMBL/GenBank/DDBJ whole genome shotgun (WGS) entry which is preliminary data.</text>
</comment>
<name>A0A9D1R8B1_9FIRM</name>
<reference evidence="1" key="1">
    <citation type="journal article" date="2021" name="PeerJ">
        <title>Extensive microbial diversity within the chicken gut microbiome revealed by metagenomics and culture.</title>
        <authorList>
            <person name="Gilroy R."/>
            <person name="Ravi A."/>
            <person name="Getino M."/>
            <person name="Pursley I."/>
            <person name="Horton D.L."/>
            <person name="Alikhan N.F."/>
            <person name="Baker D."/>
            <person name="Gharbi K."/>
            <person name="Hall N."/>
            <person name="Watson M."/>
            <person name="Adriaenssens E.M."/>
            <person name="Foster-Nyarko E."/>
            <person name="Jarju S."/>
            <person name="Secka A."/>
            <person name="Antonio M."/>
            <person name="Oren A."/>
            <person name="Chaudhuri R.R."/>
            <person name="La Ragione R."/>
            <person name="Hildebrand F."/>
            <person name="Pallen M.J."/>
        </authorList>
    </citation>
    <scope>NUCLEOTIDE SEQUENCE</scope>
    <source>
        <strain evidence="1">CHK195-6426</strain>
    </source>
</reference>
<dbReference type="Proteomes" id="UP000824265">
    <property type="component" value="Unassembled WGS sequence"/>
</dbReference>
<dbReference type="EMBL" id="DXGH01000073">
    <property type="protein sequence ID" value="HIW82685.1"/>
    <property type="molecule type" value="Genomic_DNA"/>
</dbReference>
<gene>
    <name evidence="1" type="ORF">H9742_14385</name>
</gene>
<dbReference type="AlphaFoldDB" id="A0A9D1R8B1"/>
<proteinExistence type="predicted"/>
<evidence type="ECO:0000313" key="1">
    <source>
        <dbReference type="EMBL" id="HIW82685.1"/>
    </source>
</evidence>
<sequence length="109" mass="12265">MVMSREEIMRDYKSAKNRRRQVQILDELNCCSRAEIERILGLEKPDDAAAPAAGTETEEGCPFEAWLHGRLDSLDKEIRALEEKYRKYAAALEVLGEYSEGRGGSDGIS</sequence>
<accession>A0A9D1R8B1</accession>
<evidence type="ECO:0000313" key="2">
    <source>
        <dbReference type="Proteomes" id="UP000824265"/>
    </source>
</evidence>
<protein>
    <submittedName>
        <fullName evidence="1">Uncharacterized protein</fullName>
    </submittedName>
</protein>
<reference evidence="1" key="2">
    <citation type="submission" date="2021-04" db="EMBL/GenBank/DDBJ databases">
        <authorList>
            <person name="Gilroy R."/>
        </authorList>
    </citation>
    <scope>NUCLEOTIDE SEQUENCE</scope>
    <source>
        <strain evidence="1">CHK195-6426</strain>
    </source>
</reference>